<feature type="transmembrane region" description="Helical" evidence="1">
    <location>
        <begin position="64"/>
        <end position="82"/>
    </location>
</feature>
<comment type="caution">
    <text evidence="3">The sequence shown here is derived from an EMBL/GenBank/DDBJ whole genome shotgun (WGS) entry which is preliminary data.</text>
</comment>
<keyword evidence="4" id="KW-1185">Reference proteome</keyword>
<keyword evidence="2" id="KW-0732">Signal</keyword>
<feature type="signal peptide" evidence="2">
    <location>
        <begin position="1"/>
        <end position="24"/>
    </location>
</feature>
<keyword evidence="1" id="KW-1133">Transmembrane helix</keyword>
<reference evidence="3" key="1">
    <citation type="submission" date="2022-10" db="EMBL/GenBank/DDBJ databases">
        <title>Tapping the CABI collections for fungal endophytes: first genome assemblies for Collariella, Neodidymelliopsis, Ascochyta clinopodiicola, Didymella pomorum, Didymosphaeria variabile, Neocosmospora piperis and Neocucurbitaria cava.</title>
        <authorList>
            <person name="Hill R."/>
        </authorList>
    </citation>
    <scope>NUCLEOTIDE SEQUENCE</scope>
    <source>
        <strain evidence="3">IMI 366586</strain>
    </source>
</reference>
<accession>A0A9W9BTE9</accession>
<keyword evidence="1" id="KW-0812">Transmembrane</keyword>
<evidence type="ECO:0000256" key="2">
    <source>
        <dbReference type="SAM" id="SignalP"/>
    </source>
</evidence>
<dbReference type="Proteomes" id="UP001140502">
    <property type="component" value="Unassembled WGS sequence"/>
</dbReference>
<proteinExistence type="predicted"/>
<evidence type="ECO:0000256" key="1">
    <source>
        <dbReference type="SAM" id="Phobius"/>
    </source>
</evidence>
<feature type="chain" id="PRO_5040736445" description="ABC transmembrane type-1 domain-containing protein" evidence="2">
    <location>
        <begin position="25"/>
        <end position="189"/>
    </location>
</feature>
<sequence length="189" mass="20358">MSSAKIHHPATLLLLLLLSRGAAAAEDRAEFTVNLFTDIAPILALFGEQFAQQYLSQSFTWYDHLIFACVPLGIITALSGAIRTRGPSLARSFIGRARENLATVEIGLMSSVSHEVCEMFNGSGIIRTMGRSTLAQIIIFPDVYDAVQSGASDDPSCGIHTLQTAFQSKPRGEPLMSIKGKPTDDLGDC</sequence>
<evidence type="ECO:0008006" key="5">
    <source>
        <dbReference type="Google" id="ProtNLM"/>
    </source>
</evidence>
<dbReference type="AlphaFoldDB" id="A0A9W9BTE9"/>
<protein>
    <recommendedName>
        <fullName evidence="5">ABC transmembrane type-1 domain-containing protein</fullName>
    </recommendedName>
</protein>
<dbReference type="OrthoDB" id="194358at2759"/>
<dbReference type="EMBL" id="JAPEUR010000005">
    <property type="protein sequence ID" value="KAJ4328984.1"/>
    <property type="molecule type" value="Genomic_DNA"/>
</dbReference>
<keyword evidence="1" id="KW-0472">Membrane</keyword>
<evidence type="ECO:0000313" key="4">
    <source>
        <dbReference type="Proteomes" id="UP001140502"/>
    </source>
</evidence>
<organism evidence="3 4">
    <name type="scientific">Fusarium piperis</name>
    <dbReference type="NCBI Taxonomy" id="1435070"/>
    <lineage>
        <taxon>Eukaryota</taxon>
        <taxon>Fungi</taxon>
        <taxon>Dikarya</taxon>
        <taxon>Ascomycota</taxon>
        <taxon>Pezizomycotina</taxon>
        <taxon>Sordariomycetes</taxon>
        <taxon>Hypocreomycetidae</taxon>
        <taxon>Hypocreales</taxon>
        <taxon>Nectriaceae</taxon>
        <taxon>Fusarium</taxon>
        <taxon>Fusarium solani species complex</taxon>
    </lineage>
</organism>
<gene>
    <name evidence="3" type="ORF">N0V84_000555</name>
</gene>
<evidence type="ECO:0000313" key="3">
    <source>
        <dbReference type="EMBL" id="KAJ4328984.1"/>
    </source>
</evidence>
<name>A0A9W9BTE9_9HYPO</name>